<gene>
    <name evidence="2" type="ORF">GCM10011374_03040</name>
</gene>
<evidence type="ECO:0000313" key="3">
    <source>
        <dbReference type="Proteomes" id="UP000638848"/>
    </source>
</evidence>
<evidence type="ECO:0000256" key="1">
    <source>
        <dbReference type="SAM" id="MobiDB-lite"/>
    </source>
</evidence>
<comment type="caution">
    <text evidence="2">The sequence shown here is derived from an EMBL/GenBank/DDBJ whole genome shotgun (WGS) entry which is preliminary data.</text>
</comment>
<protein>
    <submittedName>
        <fullName evidence="2">Uncharacterized protein</fullName>
    </submittedName>
</protein>
<reference evidence="2" key="2">
    <citation type="submission" date="2020-09" db="EMBL/GenBank/DDBJ databases">
        <authorList>
            <person name="Sun Q."/>
            <person name="Zhou Y."/>
        </authorList>
    </citation>
    <scope>NUCLEOTIDE SEQUENCE</scope>
    <source>
        <strain evidence="2">CGMCC 1.12187</strain>
    </source>
</reference>
<evidence type="ECO:0000313" key="2">
    <source>
        <dbReference type="EMBL" id="GGG44070.1"/>
    </source>
</evidence>
<proteinExistence type="predicted"/>
<dbReference type="Proteomes" id="UP000638848">
    <property type="component" value="Unassembled WGS sequence"/>
</dbReference>
<feature type="compositionally biased region" description="Basic and acidic residues" evidence="1">
    <location>
        <begin position="10"/>
        <end position="27"/>
    </location>
</feature>
<sequence length="87" mass="10009">MTITAHRRRSATERLEQLRDFGSSHERAPSRPYYYGSNRLDTTVHAYEWFLKHPSPHVPLTLDFFPQSRVLRAQATITDPPVGSAQS</sequence>
<dbReference type="RefSeq" id="WP_188534052.1">
    <property type="nucleotide sequence ID" value="NZ_BMEQ01000001.1"/>
</dbReference>
<accession>A0A917LME4</accession>
<reference evidence="2" key="1">
    <citation type="journal article" date="2014" name="Int. J. Syst. Evol. Microbiol.">
        <title>Complete genome sequence of Corynebacterium casei LMG S-19264T (=DSM 44701T), isolated from a smear-ripened cheese.</title>
        <authorList>
            <consortium name="US DOE Joint Genome Institute (JGI-PGF)"/>
            <person name="Walter F."/>
            <person name="Albersmeier A."/>
            <person name="Kalinowski J."/>
            <person name="Ruckert C."/>
        </authorList>
    </citation>
    <scope>NUCLEOTIDE SEQUENCE</scope>
    <source>
        <strain evidence="2">CGMCC 1.12187</strain>
    </source>
</reference>
<dbReference type="AlphaFoldDB" id="A0A917LME4"/>
<name>A0A917LME4_9MICC</name>
<organism evidence="2 3">
    <name type="scientific">Kocuria dechangensis</name>
    <dbReference type="NCBI Taxonomy" id="1176249"/>
    <lineage>
        <taxon>Bacteria</taxon>
        <taxon>Bacillati</taxon>
        <taxon>Actinomycetota</taxon>
        <taxon>Actinomycetes</taxon>
        <taxon>Micrococcales</taxon>
        <taxon>Micrococcaceae</taxon>
        <taxon>Kocuria</taxon>
    </lineage>
</organism>
<keyword evidence="3" id="KW-1185">Reference proteome</keyword>
<feature type="region of interest" description="Disordered" evidence="1">
    <location>
        <begin position="1"/>
        <end position="27"/>
    </location>
</feature>
<dbReference type="EMBL" id="BMEQ01000001">
    <property type="protein sequence ID" value="GGG44070.1"/>
    <property type="molecule type" value="Genomic_DNA"/>
</dbReference>